<dbReference type="GO" id="GO:0009279">
    <property type="term" value="C:cell outer membrane"/>
    <property type="evidence" value="ECO:0007669"/>
    <property type="project" value="TreeGrafter"/>
</dbReference>
<dbReference type="InterPro" id="IPR024519">
    <property type="entry name" value="IAT_beta"/>
</dbReference>
<dbReference type="EMBL" id="PYTT01000136">
    <property type="protein sequence ID" value="RNK99561.1"/>
    <property type="molecule type" value="Genomic_DNA"/>
</dbReference>
<dbReference type="Proteomes" id="UP000284283">
    <property type="component" value="Unassembled WGS sequence"/>
</dbReference>
<reference evidence="3 4" key="1">
    <citation type="submission" date="2018-03" db="EMBL/GenBank/DDBJ databases">
        <authorList>
            <person name="Wu G."/>
        </authorList>
    </citation>
    <scope>NUCLEOTIDE SEQUENCE [LARGE SCALE GENOMIC DNA]</scope>
    <source>
        <strain evidence="3 4">SAM-118</strain>
    </source>
</reference>
<evidence type="ECO:0000313" key="3">
    <source>
        <dbReference type="EMBL" id="RNK99561.1"/>
    </source>
</evidence>
<comment type="similarity">
    <text evidence="1">Belongs to the intimin/invasin family.</text>
</comment>
<organism evidence="3 4">
    <name type="scientific">Xanthomonas vasicola pv. vasculorum</name>
    <dbReference type="NCBI Taxonomy" id="325776"/>
    <lineage>
        <taxon>Bacteria</taxon>
        <taxon>Pseudomonadati</taxon>
        <taxon>Pseudomonadota</taxon>
        <taxon>Gammaproteobacteria</taxon>
        <taxon>Lysobacterales</taxon>
        <taxon>Lysobacteraceae</taxon>
        <taxon>Xanthomonas</taxon>
    </lineage>
</organism>
<dbReference type="Pfam" id="PF11924">
    <property type="entry name" value="IAT_beta"/>
    <property type="match status" value="1"/>
</dbReference>
<feature type="non-terminal residue" evidence="3">
    <location>
        <position position="1"/>
    </location>
</feature>
<sequence>AITLGLNYTPFPLLTLSGERTFGDSQDTRLDMALHYRFGVPLWRQIASDNVDLHRSLIGSKYALVDRNYDIVMQYRKQPLVVLSLPKQLTAEAGTTLTIPVTISKAKYGLERIEWSASANFAANGGSWQQPALTALHVQVPAY</sequence>
<name>A0AAE8JVC3_XANVA</name>
<feature type="non-terminal residue" evidence="3">
    <location>
        <position position="143"/>
    </location>
</feature>
<evidence type="ECO:0000313" key="4">
    <source>
        <dbReference type="Proteomes" id="UP000284283"/>
    </source>
</evidence>
<dbReference type="Gene3D" id="2.40.160.160">
    <property type="entry name" value="Inverse autotransporter, beta-domain"/>
    <property type="match status" value="1"/>
</dbReference>
<evidence type="ECO:0000256" key="1">
    <source>
        <dbReference type="ARBA" id="ARBA00010116"/>
    </source>
</evidence>
<proteinExistence type="inferred from homology"/>
<comment type="caution">
    <text evidence="3">The sequence shown here is derived from an EMBL/GenBank/DDBJ whole genome shotgun (WGS) entry which is preliminary data.</text>
</comment>
<dbReference type="PANTHER" id="PTHR39576:SF2">
    <property type="entry name" value="ATTACHING AND EFFACING PROTEIN HOMOLOG-RELATED"/>
    <property type="match status" value="1"/>
</dbReference>
<protein>
    <recommendedName>
        <fullName evidence="2">Inverse autotransporter beta-domain domain-containing protein</fullName>
    </recommendedName>
</protein>
<accession>A0AAE8JVC3</accession>
<dbReference type="InterPro" id="IPR051715">
    <property type="entry name" value="Intimin-Invasin_domain"/>
</dbReference>
<dbReference type="RefSeq" id="WP_184349430.1">
    <property type="nucleotide sequence ID" value="NZ_PYTT01000136.1"/>
</dbReference>
<dbReference type="PANTHER" id="PTHR39576">
    <property type="entry name" value="ATTACHING AND EFFACING PROTEIN HOMOLOG-RELATED-RELATED"/>
    <property type="match status" value="1"/>
</dbReference>
<gene>
    <name evidence="3" type="ORF">C9386_16510</name>
</gene>
<evidence type="ECO:0000259" key="2">
    <source>
        <dbReference type="Pfam" id="PF11924"/>
    </source>
</evidence>
<dbReference type="AlphaFoldDB" id="A0AAE8JVC3"/>
<feature type="domain" description="Inverse autotransporter beta-domain" evidence="2">
    <location>
        <begin position="1"/>
        <end position="69"/>
    </location>
</feature>
<dbReference type="InterPro" id="IPR038177">
    <property type="entry name" value="IAT_beta_sf"/>
</dbReference>